<dbReference type="SUPFAM" id="SSF52121">
    <property type="entry name" value="Lumazine synthase"/>
    <property type="match status" value="1"/>
</dbReference>
<organism evidence="8 9">
    <name type="scientific">Candidimonas nitroreducens</name>
    <dbReference type="NCBI Taxonomy" id="683354"/>
    <lineage>
        <taxon>Bacteria</taxon>
        <taxon>Pseudomonadati</taxon>
        <taxon>Pseudomonadota</taxon>
        <taxon>Betaproteobacteria</taxon>
        <taxon>Burkholderiales</taxon>
        <taxon>Alcaligenaceae</taxon>
        <taxon>Candidimonas</taxon>
    </lineage>
</organism>
<reference evidence="9" key="1">
    <citation type="submission" date="2017-06" db="EMBL/GenBank/DDBJ databases">
        <title>Herbaspirillum phytohormonus sp. nov., isolated from the root nodule of Robinia pseudoacacia in lead-zinc mine.</title>
        <authorList>
            <person name="Fan M."/>
            <person name="Lin Y."/>
        </authorList>
    </citation>
    <scope>NUCLEOTIDE SEQUENCE [LARGE SCALE GENOMIC DNA]</scope>
    <source>
        <strain evidence="9">SC-089</strain>
    </source>
</reference>
<comment type="caution">
    <text evidence="8">The sequence shown here is derived from an EMBL/GenBank/DDBJ whole genome shotgun (WGS) entry which is preliminary data.</text>
</comment>
<dbReference type="RefSeq" id="WP_088605017.1">
    <property type="nucleotide sequence ID" value="NZ_NJIH01000011.1"/>
</dbReference>
<keyword evidence="5 7" id="KW-0808">Transferase</keyword>
<dbReference type="Gene3D" id="3.40.50.960">
    <property type="entry name" value="Lumazine/riboflavin synthase"/>
    <property type="match status" value="1"/>
</dbReference>
<evidence type="ECO:0000256" key="6">
    <source>
        <dbReference type="ARBA" id="ARBA00048785"/>
    </source>
</evidence>
<feature type="binding site" evidence="7">
    <location>
        <position position="135"/>
    </location>
    <ligand>
        <name>(2S)-2-hydroxy-3-oxobutyl phosphate</name>
        <dbReference type="ChEBI" id="CHEBI:58830"/>
    </ligand>
</feature>
<dbReference type="NCBIfam" id="NF009084">
    <property type="entry name" value="PRK12419.1"/>
    <property type="match status" value="1"/>
</dbReference>
<dbReference type="NCBIfam" id="TIGR00114">
    <property type="entry name" value="lumazine-synth"/>
    <property type="match status" value="1"/>
</dbReference>
<evidence type="ECO:0000313" key="9">
    <source>
        <dbReference type="Proteomes" id="UP000214603"/>
    </source>
</evidence>
<dbReference type="InterPro" id="IPR036467">
    <property type="entry name" value="LS/RS_sf"/>
</dbReference>
<feature type="binding site" evidence="7">
    <location>
        <begin position="88"/>
        <end position="90"/>
    </location>
    <ligand>
        <name>5-amino-6-(D-ribitylamino)uracil</name>
        <dbReference type="ChEBI" id="CHEBI:15934"/>
    </ligand>
</feature>
<dbReference type="InterPro" id="IPR034964">
    <property type="entry name" value="LS"/>
</dbReference>
<dbReference type="Proteomes" id="UP000214603">
    <property type="component" value="Unassembled WGS sequence"/>
</dbReference>
<gene>
    <name evidence="7 8" type="primary">ribH</name>
    <name evidence="8" type="ORF">CEY11_19090</name>
</gene>
<keyword evidence="9" id="KW-1185">Reference proteome</keyword>
<keyword evidence="4 7" id="KW-0686">Riboflavin biosynthesis</keyword>
<feature type="binding site" evidence="7">
    <location>
        <position position="30"/>
    </location>
    <ligand>
        <name>5-amino-6-(D-ribitylamino)uracil</name>
        <dbReference type="ChEBI" id="CHEBI:15934"/>
    </ligand>
</feature>
<dbReference type="GO" id="GO:0009231">
    <property type="term" value="P:riboflavin biosynthetic process"/>
    <property type="evidence" value="ECO:0007669"/>
    <property type="project" value="UniProtKB-UniRule"/>
</dbReference>
<evidence type="ECO:0000256" key="2">
    <source>
        <dbReference type="ARBA" id="ARBA00007424"/>
    </source>
</evidence>
<sequence>MCTPETSLKIPLVDDAACGAVRVAFVQSCWHRDIVDECREAFCAALRARSVAQDTIDLFEVPGAFELPLHVQQLARSGHYDAVVAAGFVVDGGIYRHEFVAQAVLDGLMQVQLASGVPVLSAVLTPQRFNAQPEHVAFFRSHMQVKGAEAAHACIATVASLRALQGARLAAGAAPGASFAKQPA</sequence>
<dbReference type="HAMAP" id="MF_00178">
    <property type="entry name" value="Lumazine_synth"/>
    <property type="match status" value="1"/>
</dbReference>
<proteinExistence type="inferred from homology"/>
<dbReference type="Pfam" id="PF00885">
    <property type="entry name" value="DMRL_synthase"/>
    <property type="match status" value="1"/>
</dbReference>
<comment type="pathway">
    <text evidence="1 7">Cofactor biosynthesis; riboflavin biosynthesis; riboflavin from 2-hydroxy-3-oxobutyl phosphate and 5-amino-6-(D-ribitylamino)uracil: step 1/2.</text>
</comment>
<name>A0A225MAY4_9BURK</name>
<evidence type="ECO:0000256" key="7">
    <source>
        <dbReference type="HAMAP-Rule" id="MF_00178"/>
    </source>
</evidence>
<comment type="caution">
    <text evidence="7">Lacks conserved residue(s) required for the propagation of feature annotation.</text>
</comment>
<feature type="active site" description="Proton donor" evidence="7">
    <location>
        <position position="96"/>
    </location>
</feature>
<dbReference type="EMBL" id="NJIH01000011">
    <property type="protein sequence ID" value="OWT56139.1"/>
    <property type="molecule type" value="Genomic_DNA"/>
</dbReference>
<evidence type="ECO:0000256" key="4">
    <source>
        <dbReference type="ARBA" id="ARBA00022619"/>
    </source>
</evidence>
<comment type="catalytic activity">
    <reaction evidence="6 7">
        <text>(2S)-2-hydroxy-3-oxobutyl phosphate + 5-amino-6-(D-ribitylamino)uracil = 6,7-dimethyl-8-(1-D-ribityl)lumazine + phosphate + 2 H2O + H(+)</text>
        <dbReference type="Rhea" id="RHEA:26152"/>
        <dbReference type="ChEBI" id="CHEBI:15377"/>
        <dbReference type="ChEBI" id="CHEBI:15378"/>
        <dbReference type="ChEBI" id="CHEBI:15934"/>
        <dbReference type="ChEBI" id="CHEBI:43474"/>
        <dbReference type="ChEBI" id="CHEBI:58201"/>
        <dbReference type="ChEBI" id="CHEBI:58830"/>
        <dbReference type="EC" id="2.5.1.78"/>
    </reaction>
</comment>
<dbReference type="InterPro" id="IPR002180">
    <property type="entry name" value="LS/RS"/>
</dbReference>
<dbReference type="OrthoDB" id="9797659at2"/>
<dbReference type="GO" id="GO:0000906">
    <property type="term" value="F:6,7-dimethyl-8-ribityllumazine synthase activity"/>
    <property type="evidence" value="ECO:0007669"/>
    <property type="project" value="UniProtKB-UniRule"/>
</dbReference>
<comment type="similarity">
    <text evidence="2 7">Belongs to the DMRL synthase family.</text>
</comment>
<dbReference type="GO" id="GO:0005829">
    <property type="term" value="C:cytosol"/>
    <property type="evidence" value="ECO:0007669"/>
    <property type="project" value="TreeGrafter"/>
</dbReference>
<evidence type="ECO:0000256" key="5">
    <source>
        <dbReference type="ARBA" id="ARBA00022679"/>
    </source>
</evidence>
<feature type="binding site" evidence="7">
    <location>
        <begin position="64"/>
        <end position="66"/>
    </location>
    <ligand>
        <name>5-amino-6-(D-ribitylamino)uracil</name>
        <dbReference type="ChEBI" id="CHEBI:15934"/>
    </ligand>
</feature>
<protein>
    <recommendedName>
        <fullName evidence="3 7">6,7-dimethyl-8-ribityllumazine synthase</fullName>
        <shortName evidence="7">DMRL synthase</shortName>
        <shortName evidence="7">LS</shortName>
        <shortName evidence="7">Lumazine synthase</shortName>
        <ecNumber evidence="3 7">2.5.1.78</ecNumber>
    </recommendedName>
</protein>
<dbReference type="GO" id="GO:0009349">
    <property type="term" value="C:riboflavin synthase complex"/>
    <property type="evidence" value="ECO:0007669"/>
    <property type="project" value="UniProtKB-UniRule"/>
</dbReference>
<comment type="function">
    <text evidence="7">Catalyzes the formation of 6,7-dimethyl-8-ribityllumazine by condensation of 5-amino-6-(D-ribitylamino)uracil with 3,4-dihydroxy-2-butanone 4-phosphate. This is the penultimate step in the biosynthesis of riboflavin.</text>
</comment>
<evidence type="ECO:0000256" key="1">
    <source>
        <dbReference type="ARBA" id="ARBA00004917"/>
    </source>
</evidence>
<dbReference type="PANTHER" id="PTHR21058:SF0">
    <property type="entry name" value="6,7-DIMETHYL-8-RIBITYLLUMAZINE SYNTHASE"/>
    <property type="match status" value="1"/>
</dbReference>
<feature type="binding site" evidence="7">
    <location>
        <position position="121"/>
    </location>
    <ligand>
        <name>5-amino-6-(D-ribitylamino)uracil</name>
        <dbReference type="ChEBI" id="CHEBI:15934"/>
    </ligand>
</feature>
<accession>A0A225MAY4</accession>
<dbReference type="PANTHER" id="PTHR21058">
    <property type="entry name" value="6,7-DIMETHYL-8-RIBITYLLUMAZINE SYNTHASE DMRL SYNTHASE LUMAZINE SYNTHASE"/>
    <property type="match status" value="1"/>
</dbReference>
<evidence type="ECO:0000313" key="8">
    <source>
        <dbReference type="EMBL" id="OWT56139.1"/>
    </source>
</evidence>
<dbReference type="EC" id="2.5.1.78" evidence="3 7"/>
<dbReference type="UniPathway" id="UPA00275">
    <property type="reaction ID" value="UER00404"/>
</dbReference>
<evidence type="ECO:0000256" key="3">
    <source>
        <dbReference type="ARBA" id="ARBA00012664"/>
    </source>
</evidence>
<dbReference type="AlphaFoldDB" id="A0A225MAY4"/>